<dbReference type="PANTHER" id="PTHR34975">
    <property type="entry name" value="SPORE GERMINATION PROTEIN A2"/>
    <property type="match status" value="1"/>
</dbReference>
<feature type="transmembrane region" description="Helical" evidence="8">
    <location>
        <begin position="35"/>
        <end position="54"/>
    </location>
</feature>
<feature type="transmembrane region" description="Helical" evidence="8">
    <location>
        <begin position="75"/>
        <end position="96"/>
    </location>
</feature>
<name>A0A1G9KIM5_9BACL</name>
<evidence type="ECO:0000313" key="10">
    <source>
        <dbReference type="EMBL" id="SDL49347.1"/>
    </source>
</evidence>
<evidence type="ECO:0000313" key="11">
    <source>
        <dbReference type="Proteomes" id="UP000070252"/>
    </source>
</evidence>
<feature type="transmembrane region" description="Helical" evidence="8">
    <location>
        <begin position="181"/>
        <end position="202"/>
    </location>
</feature>
<organism evidence="10 12">
    <name type="scientific">Paenibacillus jilunlii</name>
    <dbReference type="NCBI Taxonomy" id="682956"/>
    <lineage>
        <taxon>Bacteria</taxon>
        <taxon>Bacillati</taxon>
        <taxon>Bacillota</taxon>
        <taxon>Bacilli</taxon>
        <taxon>Bacillales</taxon>
        <taxon>Paenibacillaceae</taxon>
        <taxon>Paenibacillus</taxon>
    </lineage>
</organism>
<dbReference type="PANTHER" id="PTHR34975:SF2">
    <property type="entry name" value="SPORE GERMINATION PROTEIN A2"/>
    <property type="match status" value="1"/>
</dbReference>
<reference evidence="10 12" key="2">
    <citation type="submission" date="2016-10" db="EMBL/GenBank/DDBJ databases">
        <authorList>
            <person name="de Groot N.N."/>
        </authorList>
    </citation>
    <scope>NUCLEOTIDE SEQUENCE [LARGE SCALE GENOMIC DNA]</scope>
    <source>
        <strain evidence="10 12">CGMCC 1.10239</strain>
    </source>
</reference>
<evidence type="ECO:0000256" key="3">
    <source>
        <dbReference type="ARBA" id="ARBA00022448"/>
    </source>
</evidence>
<evidence type="ECO:0000256" key="6">
    <source>
        <dbReference type="ARBA" id="ARBA00022989"/>
    </source>
</evidence>
<keyword evidence="7 8" id="KW-0472">Membrane</keyword>
<proteinExistence type="inferred from homology"/>
<evidence type="ECO:0000256" key="2">
    <source>
        <dbReference type="ARBA" id="ARBA00007998"/>
    </source>
</evidence>
<evidence type="ECO:0000256" key="7">
    <source>
        <dbReference type="ARBA" id="ARBA00023136"/>
    </source>
</evidence>
<keyword evidence="4" id="KW-0309">Germination</keyword>
<keyword evidence="6 8" id="KW-1133">Transmembrane helix</keyword>
<keyword evidence="5 8" id="KW-0812">Transmembrane</keyword>
<dbReference type="Proteomes" id="UP000070252">
    <property type="component" value="Unassembled WGS sequence"/>
</dbReference>
<dbReference type="EMBL" id="LIPY01000124">
    <property type="protein sequence ID" value="KWX69927.1"/>
    <property type="molecule type" value="Genomic_DNA"/>
</dbReference>
<dbReference type="Pfam" id="PF03845">
    <property type="entry name" value="Spore_permease"/>
    <property type="match status" value="1"/>
</dbReference>
<dbReference type="Proteomes" id="UP000182783">
    <property type="component" value="Unassembled WGS sequence"/>
</dbReference>
<feature type="transmembrane region" description="Helical" evidence="8">
    <location>
        <begin position="7"/>
        <end position="23"/>
    </location>
</feature>
<reference evidence="9 11" key="1">
    <citation type="submission" date="2015-08" db="EMBL/GenBank/DDBJ databases">
        <title>Genome of Paenibacillus jilunlii.</title>
        <authorList>
            <person name="Sant'Anna F.H."/>
            <person name="Ambrosini A."/>
            <person name="Souza R."/>
            <person name="Bach E."/>
            <person name="Fernandes G."/>
            <person name="Balsanelli E."/>
            <person name="Baura V.A."/>
            <person name="Pedrosa F.O."/>
            <person name="Souza E.M."/>
            <person name="Passaglia L."/>
        </authorList>
    </citation>
    <scope>NUCLEOTIDE SEQUENCE [LARGE SCALE GENOMIC DNA]</scope>
    <source>
        <strain evidence="9 11">DSM 23019</strain>
    </source>
</reference>
<dbReference type="GO" id="GO:0009847">
    <property type="term" value="P:spore germination"/>
    <property type="evidence" value="ECO:0007669"/>
    <property type="project" value="InterPro"/>
</dbReference>
<keyword evidence="11" id="KW-1185">Reference proteome</keyword>
<dbReference type="OrthoDB" id="2381278at2"/>
<feature type="transmembrane region" description="Helical" evidence="8">
    <location>
        <begin position="329"/>
        <end position="346"/>
    </location>
</feature>
<evidence type="ECO:0000256" key="5">
    <source>
        <dbReference type="ARBA" id="ARBA00022692"/>
    </source>
</evidence>
<comment type="subcellular location">
    <subcellularLocation>
        <location evidence="1">Membrane</location>
        <topology evidence="1">Multi-pass membrane protein</topology>
    </subcellularLocation>
</comment>
<dbReference type="GO" id="GO:0016020">
    <property type="term" value="C:membrane"/>
    <property type="evidence" value="ECO:0007669"/>
    <property type="project" value="UniProtKB-SubCell"/>
</dbReference>
<feature type="transmembrane region" description="Helical" evidence="8">
    <location>
        <begin position="262"/>
        <end position="284"/>
    </location>
</feature>
<evidence type="ECO:0000256" key="1">
    <source>
        <dbReference type="ARBA" id="ARBA00004141"/>
    </source>
</evidence>
<evidence type="ECO:0000256" key="4">
    <source>
        <dbReference type="ARBA" id="ARBA00022544"/>
    </source>
</evidence>
<sequence length="359" mass="41331">MDRTWQITLMYFFIHLGLIFFLYPGDVISSTNDGHWLPVIIGFMVHLAAITVYMKGLSFIGRRDIISLYLEAGKGWPLLLLLPVTVYFLLIIIITLRYCAEMMTIVFLSNTPLWAIMLLFLLIAAFIAIKGIGTLLRTGVLTGMLCLPVILLFTAASFQNVDWRYIFPLADGFAFFTDSDFYQSFFAFAGGFLFLGFLQPYFTYRKKNIFIAALVLLPFFLFSVYIPVLTFGQATASTFHFPFIAALDSINLSWLMFDRITIFFFLCLISFTMLFLTMVLWSTIRVISRCIPVIKPSYLTFALPVLIFIACMAIPNWEDVKLLFEWNSYLRFYVVITIPLSTYFFGKRLQRKVDCHAAD</sequence>
<feature type="transmembrane region" description="Helical" evidence="8">
    <location>
        <begin position="296"/>
        <end position="317"/>
    </location>
</feature>
<evidence type="ECO:0000313" key="9">
    <source>
        <dbReference type="EMBL" id="KWX69927.1"/>
    </source>
</evidence>
<accession>A0A1G9KIM5</accession>
<dbReference type="EMBL" id="FNGM01000003">
    <property type="protein sequence ID" value="SDL49347.1"/>
    <property type="molecule type" value="Genomic_DNA"/>
</dbReference>
<gene>
    <name evidence="9" type="ORF">AML91_29665</name>
    <name evidence="10" type="ORF">SAMN05216191_103272</name>
</gene>
<keyword evidence="3" id="KW-0813">Transport</keyword>
<comment type="similarity">
    <text evidence="2">Belongs to the amino acid-polyamine-organocation (APC) superfamily. Spore germination protein (SGP) (TC 2.A.3.9) family.</text>
</comment>
<evidence type="ECO:0000256" key="8">
    <source>
        <dbReference type="SAM" id="Phobius"/>
    </source>
</evidence>
<feature type="transmembrane region" description="Helical" evidence="8">
    <location>
        <begin position="102"/>
        <end position="128"/>
    </location>
</feature>
<dbReference type="InterPro" id="IPR004761">
    <property type="entry name" value="Spore_GerAB"/>
</dbReference>
<feature type="transmembrane region" description="Helical" evidence="8">
    <location>
        <begin position="209"/>
        <end position="228"/>
    </location>
</feature>
<protein>
    <submittedName>
        <fullName evidence="10">Spore germination protein</fullName>
    </submittedName>
</protein>
<evidence type="ECO:0000313" key="12">
    <source>
        <dbReference type="Proteomes" id="UP000182783"/>
    </source>
</evidence>
<dbReference type="AlphaFoldDB" id="A0A1G9KIM5"/>
<feature type="transmembrane region" description="Helical" evidence="8">
    <location>
        <begin position="140"/>
        <end position="161"/>
    </location>
</feature>